<keyword evidence="1" id="KW-0732">Signal</keyword>
<evidence type="ECO:0000256" key="1">
    <source>
        <dbReference type="SAM" id="SignalP"/>
    </source>
</evidence>
<evidence type="ECO:0000313" key="2">
    <source>
        <dbReference type="EMBL" id="QED26419.1"/>
    </source>
</evidence>
<reference evidence="2 3" key="1">
    <citation type="submission" date="2019-08" db="EMBL/GenBank/DDBJ databases">
        <authorList>
            <person name="Liang Q."/>
        </authorList>
    </citation>
    <scope>NUCLEOTIDE SEQUENCE [LARGE SCALE GENOMIC DNA]</scope>
    <source>
        <strain evidence="2 3">V1718</strain>
    </source>
</reference>
<dbReference type="AlphaFoldDB" id="A0A5B8XSL6"/>
<proteinExistence type="predicted"/>
<dbReference type="RefSeq" id="WP_146957838.1">
    <property type="nucleotide sequence ID" value="NZ_CP042467.1"/>
</dbReference>
<dbReference type="Proteomes" id="UP000321595">
    <property type="component" value="Chromosome"/>
</dbReference>
<feature type="signal peptide" evidence="1">
    <location>
        <begin position="1"/>
        <end position="21"/>
    </location>
</feature>
<organism evidence="2 3">
    <name type="scientific">Microvenator marinus</name>
    <dbReference type="NCBI Taxonomy" id="2600177"/>
    <lineage>
        <taxon>Bacteria</taxon>
        <taxon>Deltaproteobacteria</taxon>
        <taxon>Bradymonadales</taxon>
        <taxon>Microvenatoraceae</taxon>
        <taxon>Microvenator</taxon>
    </lineage>
</organism>
<gene>
    <name evidence="2" type="ORF">FRD01_03975</name>
</gene>
<dbReference type="EMBL" id="CP042467">
    <property type="protein sequence ID" value="QED26419.1"/>
    <property type="molecule type" value="Genomic_DNA"/>
</dbReference>
<accession>A0A5B8XSL6</accession>
<protein>
    <submittedName>
        <fullName evidence="2">Uncharacterized protein</fullName>
    </submittedName>
</protein>
<name>A0A5B8XSL6_9DELT</name>
<keyword evidence="3" id="KW-1185">Reference proteome</keyword>
<dbReference type="OrthoDB" id="9554251at2"/>
<sequence length="163" mass="17408">MNASKRSVLLLCLGLLQIAGALSGLGPVQGLAAATVASPAPKVFSVAKGLETYSTRFFLEWSDESGTYHTAELTPEVYARLRGPYNRRNVYGAILAFGPVLYTDPRARPMFDSVADYALCGEAPILKELGLAEGASGPIKVRYVPREEIGMGDLPDSIEVPCS</sequence>
<evidence type="ECO:0000313" key="3">
    <source>
        <dbReference type="Proteomes" id="UP000321595"/>
    </source>
</evidence>
<dbReference type="KEGG" id="bbae:FRD01_03975"/>
<feature type="chain" id="PRO_5023033959" evidence="1">
    <location>
        <begin position="22"/>
        <end position="163"/>
    </location>
</feature>